<dbReference type="RefSeq" id="WP_059638372.1">
    <property type="nucleotide sequence ID" value="NZ_LOTK01000078.1"/>
</dbReference>
<dbReference type="EMBL" id="LOTN01000077">
    <property type="protein sequence ID" value="KUZ80743.1"/>
    <property type="molecule type" value="Genomic_DNA"/>
</dbReference>
<sequence>MKRERSGKLDIVRQLIVSQMRRQASREISDFHPVLLSAALQKQVDGLKTPDWGVELFLNT</sequence>
<evidence type="ECO:0000313" key="1">
    <source>
        <dbReference type="EMBL" id="KUZ80743.1"/>
    </source>
</evidence>
<reference evidence="1 2" key="1">
    <citation type="submission" date="2015-11" db="EMBL/GenBank/DDBJ databases">
        <title>Expanding the genomic diversity of Burkholderia species for the development of highly accurate diagnostics.</title>
        <authorList>
            <person name="Sahl J."/>
            <person name="Keim P."/>
            <person name="Wagner D."/>
        </authorList>
    </citation>
    <scope>NUCLEOTIDE SEQUENCE [LARGE SCALE GENOMIC DNA]</scope>
    <source>
        <strain evidence="1 2">RF32-BP4</strain>
    </source>
</reference>
<protein>
    <submittedName>
        <fullName evidence="1">Uncharacterized protein</fullName>
    </submittedName>
</protein>
<comment type="caution">
    <text evidence="1">The sequence shown here is derived from an EMBL/GenBank/DDBJ whole genome shotgun (WGS) entry which is preliminary data.</text>
</comment>
<evidence type="ECO:0000313" key="2">
    <source>
        <dbReference type="Proteomes" id="UP000065521"/>
    </source>
</evidence>
<dbReference type="AlphaFoldDB" id="A0A124L1E2"/>
<organism evidence="1 2">
    <name type="scientific">Burkholderia ubonensis</name>
    <dbReference type="NCBI Taxonomy" id="101571"/>
    <lineage>
        <taxon>Bacteria</taxon>
        <taxon>Pseudomonadati</taxon>
        <taxon>Pseudomonadota</taxon>
        <taxon>Betaproteobacteria</taxon>
        <taxon>Burkholderiales</taxon>
        <taxon>Burkholderiaceae</taxon>
        <taxon>Burkholderia</taxon>
        <taxon>Burkholderia cepacia complex</taxon>
    </lineage>
</organism>
<proteinExistence type="predicted"/>
<name>A0A124L1E2_9BURK</name>
<accession>A0A124L1E2</accession>
<dbReference type="Proteomes" id="UP000065521">
    <property type="component" value="Unassembled WGS sequence"/>
</dbReference>
<gene>
    <name evidence="1" type="ORF">WI38_01515</name>
</gene>